<evidence type="ECO:0000256" key="10">
    <source>
        <dbReference type="SAM" id="SignalP"/>
    </source>
</evidence>
<dbReference type="GO" id="GO:0005886">
    <property type="term" value="C:plasma membrane"/>
    <property type="evidence" value="ECO:0007669"/>
    <property type="project" value="TreeGrafter"/>
</dbReference>
<feature type="signal peptide" evidence="10">
    <location>
        <begin position="1"/>
        <end position="26"/>
    </location>
</feature>
<evidence type="ECO:0000256" key="7">
    <source>
        <dbReference type="ARBA" id="ARBA00035011"/>
    </source>
</evidence>
<evidence type="ECO:0000256" key="3">
    <source>
        <dbReference type="ARBA" id="ARBA00022729"/>
    </source>
</evidence>
<comment type="subcellular location">
    <subcellularLocation>
        <location evidence="1">Endomembrane system</location>
    </subcellularLocation>
</comment>
<proteinExistence type="inferred from homology"/>
<dbReference type="InterPro" id="IPR003245">
    <property type="entry name" value="Phytocyanin_dom"/>
</dbReference>
<keyword evidence="3 10" id="KW-0732">Signal</keyword>
<feature type="domain" description="Phytocyanin" evidence="11">
    <location>
        <begin position="27"/>
        <end position="128"/>
    </location>
</feature>
<comment type="similarity">
    <text evidence="7">Belongs to the early nodulin-like (ENODL) family.</text>
</comment>
<reference evidence="12" key="1">
    <citation type="journal article" date="2012" name="Nat. Biotechnol.">
        <title>Draft genome sequence of pigeonpea (Cajanus cajan), an orphan legume crop of resource-poor farmers.</title>
        <authorList>
            <person name="Varshney R.K."/>
            <person name="Chen W."/>
            <person name="Li Y."/>
            <person name="Bharti A.K."/>
            <person name="Saxena R.K."/>
            <person name="Schlueter J.A."/>
            <person name="Donoghue M.T."/>
            <person name="Azam S."/>
            <person name="Fan G."/>
            <person name="Whaley A.M."/>
            <person name="Farmer A.D."/>
            <person name="Sheridan J."/>
            <person name="Iwata A."/>
            <person name="Tuteja R."/>
            <person name="Penmetsa R.V."/>
            <person name="Wu W."/>
            <person name="Upadhyaya H.D."/>
            <person name="Yang S.P."/>
            <person name="Shah T."/>
            <person name="Saxena K.B."/>
            <person name="Michael T."/>
            <person name="McCombie W.R."/>
            <person name="Yang B."/>
            <person name="Zhang G."/>
            <person name="Yang H."/>
            <person name="Wang J."/>
            <person name="Spillane C."/>
            <person name="Cook D.R."/>
            <person name="May G.D."/>
            <person name="Xu X."/>
            <person name="Jackson S.A."/>
        </authorList>
    </citation>
    <scope>NUCLEOTIDE SEQUENCE [LARGE SCALE GENOMIC DNA]</scope>
</reference>
<dbReference type="InterPro" id="IPR039391">
    <property type="entry name" value="Phytocyanin-like"/>
</dbReference>
<sequence>MARNMGLNLIGCSMVAMIFIIGATEATDYIVGDSFGWNVPTNESFYIDWASNKRFFVGDTLFFNWSGDHTVGIERDSSNYENCNTSAVGNLIGSSFRYTLLEAVPQYFICTVGNHCVRGQKFSINVESLNSDAPTYPQPGSDASTLSFGILSAFISSFALYVGLYM</sequence>
<evidence type="ECO:0000256" key="5">
    <source>
        <dbReference type="ARBA" id="ARBA00023157"/>
    </source>
</evidence>
<dbReference type="Proteomes" id="UP000075243">
    <property type="component" value="Unassembled WGS sequence"/>
</dbReference>
<keyword evidence="13" id="KW-1185">Reference proteome</keyword>
<keyword evidence="6" id="KW-0325">Glycoprotein</keyword>
<evidence type="ECO:0000256" key="6">
    <source>
        <dbReference type="ARBA" id="ARBA00023180"/>
    </source>
</evidence>
<dbReference type="Gramene" id="C.cajan_42438.t">
    <property type="protein sequence ID" value="C.cajan_42438.t"/>
    <property type="gene ID" value="C.cajan_42438"/>
</dbReference>
<dbReference type="Pfam" id="PF02298">
    <property type="entry name" value="Cu_bind_like"/>
    <property type="match status" value="1"/>
</dbReference>
<dbReference type="PANTHER" id="PTHR33021">
    <property type="entry name" value="BLUE COPPER PROTEIN"/>
    <property type="match status" value="1"/>
</dbReference>
<feature type="chain" id="PRO_5007587609" evidence="10">
    <location>
        <begin position="27"/>
        <end position="166"/>
    </location>
</feature>
<dbReference type="AlphaFoldDB" id="A0A151QZR9"/>
<accession>A0A151QZR9</accession>
<keyword evidence="9" id="KW-0812">Transmembrane</keyword>
<dbReference type="InterPro" id="IPR008972">
    <property type="entry name" value="Cupredoxin"/>
</dbReference>
<dbReference type="GO" id="GO:0012505">
    <property type="term" value="C:endomembrane system"/>
    <property type="evidence" value="ECO:0007669"/>
    <property type="project" value="UniProtKB-SubCell"/>
</dbReference>
<evidence type="ECO:0000256" key="8">
    <source>
        <dbReference type="ARBA" id="ARBA00037626"/>
    </source>
</evidence>
<keyword evidence="2" id="KW-0536">Nodulation</keyword>
<dbReference type="GO" id="GO:0009055">
    <property type="term" value="F:electron transfer activity"/>
    <property type="evidence" value="ECO:0007669"/>
    <property type="project" value="InterPro"/>
</dbReference>
<dbReference type="PROSITE" id="PS51485">
    <property type="entry name" value="PHYTOCYANIN"/>
    <property type="match status" value="1"/>
</dbReference>
<dbReference type="GO" id="GO:0009877">
    <property type="term" value="P:nodulation"/>
    <property type="evidence" value="ECO:0007669"/>
    <property type="project" value="UniProtKB-KW"/>
</dbReference>
<gene>
    <name evidence="12" type="ORF">KK1_043152</name>
</gene>
<evidence type="ECO:0000256" key="4">
    <source>
        <dbReference type="ARBA" id="ARBA00023136"/>
    </source>
</evidence>
<dbReference type="STRING" id="3821.A0A151QZR9"/>
<evidence type="ECO:0000313" key="13">
    <source>
        <dbReference type="Proteomes" id="UP000075243"/>
    </source>
</evidence>
<evidence type="ECO:0000313" key="12">
    <source>
        <dbReference type="EMBL" id="KYP35797.1"/>
    </source>
</evidence>
<keyword evidence="5" id="KW-1015">Disulfide bond</keyword>
<evidence type="ECO:0000256" key="2">
    <source>
        <dbReference type="ARBA" id="ARBA00022458"/>
    </source>
</evidence>
<organism evidence="12 13">
    <name type="scientific">Cajanus cajan</name>
    <name type="common">Pigeon pea</name>
    <name type="synonym">Cajanus indicus</name>
    <dbReference type="NCBI Taxonomy" id="3821"/>
    <lineage>
        <taxon>Eukaryota</taxon>
        <taxon>Viridiplantae</taxon>
        <taxon>Streptophyta</taxon>
        <taxon>Embryophyta</taxon>
        <taxon>Tracheophyta</taxon>
        <taxon>Spermatophyta</taxon>
        <taxon>Magnoliopsida</taxon>
        <taxon>eudicotyledons</taxon>
        <taxon>Gunneridae</taxon>
        <taxon>Pentapetalae</taxon>
        <taxon>rosids</taxon>
        <taxon>fabids</taxon>
        <taxon>Fabales</taxon>
        <taxon>Fabaceae</taxon>
        <taxon>Papilionoideae</taxon>
        <taxon>50 kb inversion clade</taxon>
        <taxon>NPAAA clade</taxon>
        <taxon>indigoferoid/millettioid clade</taxon>
        <taxon>Phaseoleae</taxon>
        <taxon>Cajanus</taxon>
    </lineage>
</organism>
<evidence type="ECO:0000259" key="11">
    <source>
        <dbReference type="PROSITE" id="PS51485"/>
    </source>
</evidence>
<dbReference type="OrthoDB" id="2015260at2759"/>
<comment type="function">
    <text evidence="8">May act as a carbohydrate transporter.</text>
</comment>
<protein>
    <submittedName>
        <fullName evidence="12">Blue copper protein</fullName>
    </submittedName>
</protein>
<dbReference type="OMA" id="CATAETH"/>
<keyword evidence="9" id="KW-1133">Transmembrane helix</keyword>
<dbReference type="SUPFAM" id="SSF49503">
    <property type="entry name" value="Cupredoxins"/>
    <property type="match status" value="1"/>
</dbReference>
<dbReference type="EMBL" id="KQ484315">
    <property type="protein sequence ID" value="KYP35797.1"/>
    <property type="molecule type" value="Genomic_DNA"/>
</dbReference>
<dbReference type="Gene3D" id="2.60.40.420">
    <property type="entry name" value="Cupredoxins - blue copper proteins"/>
    <property type="match status" value="1"/>
</dbReference>
<dbReference type="FunFam" id="2.60.40.420:FF:000034">
    <property type="entry name" value="Cupredoxin superfamily protein"/>
    <property type="match status" value="1"/>
</dbReference>
<dbReference type="PANTHER" id="PTHR33021:SF522">
    <property type="entry name" value="PHYTOCYANIN DOMAIN-CONTAINING PROTEIN"/>
    <property type="match status" value="1"/>
</dbReference>
<keyword evidence="4 9" id="KW-0472">Membrane</keyword>
<evidence type="ECO:0000256" key="1">
    <source>
        <dbReference type="ARBA" id="ARBA00004308"/>
    </source>
</evidence>
<name>A0A151QZR9_CAJCA</name>
<feature type="transmembrane region" description="Helical" evidence="9">
    <location>
        <begin position="146"/>
        <end position="165"/>
    </location>
</feature>
<evidence type="ECO:0000256" key="9">
    <source>
        <dbReference type="SAM" id="Phobius"/>
    </source>
</evidence>